<dbReference type="PRINTS" id="PR00344">
    <property type="entry name" value="BCTRLSENSOR"/>
</dbReference>
<dbReference type="PANTHER" id="PTHR43395">
    <property type="entry name" value="SENSOR HISTIDINE KINASE CHEA"/>
    <property type="match status" value="1"/>
</dbReference>
<gene>
    <name evidence="18" type="ORF">rosag_29780</name>
</gene>
<dbReference type="AlphaFoldDB" id="A0AA37Q4J9"/>
<dbReference type="GO" id="GO:0005524">
    <property type="term" value="F:ATP binding"/>
    <property type="evidence" value="ECO:0007669"/>
    <property type="project" value="UniProtKB-KW"/>
</dbReference>
<dbReference type="GO" id="GO:0000155">
    <property type="term" value="F:phosphorelay sensor kinase activity"/>
    <property type="evidence" value="ECO:0007669"/>
    <property type="project" value="InterPro"/>
</dbReference>
<dbReference type="PROSITE" id="PS50109">
    <property type="entry name" value="HIS_KIN"/>
    <property type="match status" value="1"/>
</dbReference>
<dbReference type="Gene3D" id="1.20.120.160">
    <property type="entry name" value="HPT domain"/>
    <property type="match status" value="1"/>
</dbReference>
<dbReference type="InterPro" id="IPR036061">
    <property type="entry name" value="CheW-like_dom_sf"/>
</dbReference>
<dbReference type="InterPro" id="IPR002545">
    <property type="entry name" value="CheW-lke_dom"/>
</dbReference>
<dbReference type="InterPro" id="IPR010808">
    <property type="entry name" value="CheA_P2-bd"/>
</dbReference>
<reference evidence="18" key="1">
    <citation type="submission" date="2022-08" db="EMBL/GenBank/DDBJ databases">
        <title>Draft genome sequencing of Roseisolibacter agri AW1220.</title>
        <authorList>
            <person name="Tobiishi Y."/>
            <person name="Tonouchi A."/>
        </authorList>
    </citation>
    <scope>NUCLEOTIDE SEQUENCE</scope>
    <source>
        <strain evidence="18">AW1220</strain>
    </source>
</reference>
<evidence type="ECO:0000256" key="13">
    <source>
        <dbReference type="ARBA" id="ARBA00035100"/>
    </source>
</evidence>
<evidence type="ECO:0000256" key="9">
    <source>
        <dbReference type="ARBA" id="ARBA00022741"/>
    </source>
</evidence>
<evidence type="ECO:0000256" key="14">
    <source>
        <dbReference type="PROSITE-ProRule" id="PRU00110"/>
    </source>
</evidence>
<name>A0AA37Q4J9_9BACT</name>
<dbReference type="InterPro" id="IPR036890">
    <property type="entry name" value="HATPase_C_sf"/>
</dbReference>
<keyword evidence="7 14" id="KW-0597">Phosphoprotein</keyword>
<keyword evidence="10" id="KW-0418">Kinase</keyword>
<protein>
    <recommendedName>
        <fullName evidence="4">Chemotaxis protein CheA</fullName>
        <ecNumber evidence="3">2.7.13.3</ecNumber>
    </recommendedName>
</protein>
<keyword evidence="8" id="KW-0808">Transferase</keyword>
<keyword evidence="12" id="KW-0902">Two-component regulatory system</keyword>
<dbReference type="InterPro" id="IPR008207">
    <property type="entry name" value="Sig_transdc_His_kin_Hpt_dom"/>
</dbReference>
<dbReference type="Gene3D" id="2.30.30.40">
    <property type="entry name" value="SH3 Domains"/>
    <property type="match status" value="1"/>
</dbReference>
<proteinExistence type="predicted"/>
<evidence type="ECO:0000256" key="6">
    <source>
        <dbReference type="ARBA" id="ARBA00022500"/>
    </source>
</evidence>
<keyword evidence="5" id="KW-0963">Cytoplasm</keyword>
<dbReference type="SMART" id="SM00073">
    <property type="entry name" value="HPT"/>
    <property type="match status" value="1"/>
</dbReference>
<accession>A0AA37Q4J9</accession>
<dbReference type="SMART" id="SM01231">
    <property type="entry name" value="H-kinase_dim"/>
    <property type="match status" value="1"/>
</dbReference>
<dbReference type="EMBL" id="BRXS01000004">
    <property type="protein sequence ID" value="GLC26465.1"/>
    <property type="molecule type" value="Genomic_DNA"/>
</dbReference>
<evidence type="ECO:0000256" key="1">
    <source>
        <dbReference type="ARBA" id="ARBA00000085"/>
    </source>
</evidence>
<evidence type="ECO:0000313" key="19">
    <source>
        <dbReference type="Proteomes" id="UP001161325"/>
    </source>
</evidence>
<organism evidence="18 19">
    <name type="scientific">Roseisolibacter agri</name>
    <dbReference type="NCBI Taxonomy" id="2014610"/>
    <lineage>
        <taxon>Bacteria</taxon>
        <taxon>Pseudomonadati</taxon>
        <taxon>Gemmatimonadota</taxon>
        <taxon>Gemmatimonadia</taxon>
        <taxon>Gemmatimonadales</taxon>
        <taxon>Gemmatimonadaceae</taxon>
        <taxon>Roseisolibacter</taxon>
    </lineage>
</organism>
<dbReference type="InterPro" id="IPR036097">
    <property type="entry name" value="HisK_dim/P_sf"/>
</dbReference>
<keyword evidence="11" id="KW-0067">ATP-binding</keyword>
<keyword evidence="6" id="KW-0145">Chemotaxis</keyword>
<evidence type="ECO:0000256" key="11">
    <source>
        <dbReference type="ARBA" id="ARBA00022840"/>
    </source>
</evidence>
<evidence type="ECO:0000256" key="7">
    <source>
        <dbReference type="ARBA" id="ARBA00022553"/>
    </source>
</evidence>
<dbReference type="GO" id="GO:0006935">
    <property type="term" value="P:chemotaxis"/>
    <property type="evidence" value="ECO:0007669"/>
    <property type="project" value="UniProtKB-KW"/>
</dbReference>
<comment type="function">
    <text evidence="13">Involved in the transmission of sensory signals from the chemoreceptors to the flagellar motors. CheA is autophosphorylated; it can transfer its phosphate group to either CheB or CheY.</text>
</comment>
<dbReference type="Pfam" id="PF01627">
    <property type="entry name" value="Hpt"/>
    <property type="match status" value="1"/>
</dbReference>
<evidence type="ECO:0000313" key="18">
    <source>
        <dbReference type="EMBL" id="GLC26465.1"/>
    </source>
</evidence>
<dbReference type="Pfam" id="PF01584">
    <property type="entry name" value="CheW"/>
    <property type="match status" value="1"/>
</dbReference>
<dbReference type="InterPro" id="IPR004358">
    <property type="entry name" value="Sig_transdc_His_kin-like_C"/>
</dbReference>
<dbReference type="InterPro" id="IPR035891">
    <property type="entry name" value="CheY-binding_CheA"/>
</dbReference>
<dbReference type="SMART" id="SM00260">
    <property type="entry name" value="CheW"/>
    <property type="match status" value="1"/>
</dbReference>
<keyword evidence="19" id="KW-1185">Reference proteome</keyword>
<dbReference type="EC" id="2.7.13.3" evidence="3"/>
<dbReference type="PROSITE" id="PS50851">
    <property type="entry name" value="CHEW"/>
    <property type="match status" value="1"/>
</dbReference>
<dbReference type="Gene3D" id="1.10.287.560">
    <property type="entry name" value="Histidine kinase CheA-like, homodimeric domain"/>
    <property type="match status" value="1"/>
</dbReference>
<dbReference type="PANTHER" id="PTHR43395:SF10">
    <property type="entry name" value="CHEMOTAXIS PROTEIN CHEA"/>
    <property type="match status" value="1"/>
</dbReference>
<dbReference type="Proteomes" id="UP001161325">
    <property type="component" value="Unassembled WGS sequence"/>
</dbReference>
<evidence type="ECO:0000256" key="10">
    <source>
        <dbReference type="ARBA" id="ARBA00022777"/>
    </source>
</evidence>
<comment type="caution">
    <text evidence="18">The sequence shown here is derived from an EMBL/GenBank/DDBJ whole genome shotgun (WGS) entry which is preliminary data.</text>
</comment>
<dbReference type="InterPro" id="IPR051315">
    <property type="entry name" value="Bact_Chemotaxis_CheA"/>
</dbReference>
<keyword evidence="9" id="KW-0547">Nucleotide-binding</keyword>
<dbReference type="Pfam" id="PF02895">
    <property type="entry name" value="H-kinase_dim"/>
    <property type="match status" value="1"/>
</dbReference>
<evidence type="ECO:0000256" key="12">
    <source>
        <dbReference type="ARBA" id="ARBA00023012"/>
    </source>
</evidence>
<dbReference type="CDD" id="cd00088">
    <property type="entry name" value="HPT"/>
    <property type="match status" value="1"/>
</dbReference>
<dbReference type="Pfam" id="PF02518">
    <property type="entry name" value="HATPase_c"/>
    <property type="match status" value="1"/>
</dbReference>
<dbReference type="SUPFAM" id="SSF55052">
    <property type="entry name" value="CheY-binding domain of CheA"/>
    <property type="match status" value="1"/>
</dbReference>
<dbReference type="Pfam" id="PF07194">
    <property type="entry name" value="P2"/>
    <property type="match status" value="1"/>
</dbReference>
<feature type="modified residue" description="Phosphohistidine" evidence="14">
    <location>
        <position position="52"/>
    </location>
</feature>
<dbReference type="SUPFAM" id="SSF47226">
    <property type="entry name" value="Histidine-containing phosphotransfer domain, HPT domain"/>
    <property type="match status" value="1"/>
</dbReference>
<dbReference type="Gene3D" id="3.30.565.10">
    <property type="entry name" value="Histidine kinase-like ATPase, C-terminal domain"/>
    <property type="match status" value="1"/>
</dbReference>
<dbReference type="Gene3D" id="3.30.70.1110">
    <property type="entry name" value="Histidine kinase CheA-like, P2 response regulator-binding domain"/>
    <property type="match status" value="1"/>
</dbReference>
<evidence type="ECO:0000256" key="4">
    <source>
        <dbReference type="ARBA" id="ARBA00021495"/>
    </source>
</evidence>
<dbReference type="GO" id="GO:0005737">
    <property type="term" value="C:cytoplasm"/>
    <property type="evidence" value="ECO:0007669"/>
    <property type="project" value="UniProtKB-SubCell"/>
</dbReference>
<evidence type="ECO:0000259" key="15">
    <source>
        <dbReference type="PROSITE" id="PS50109"/>
    </source>
</evidence>
<feature type="domain" description="HPt" evidence="17">
    <location>
        <begin position="1"/>
        <end position="109"/>
    </location>
</feature>
<dbReference type="RefSeq" id="WP_284350915.1">
    <property type="nucleotide sequence ID" value="NZ_BRXS01000004.1"/>
</dbReference>
<evidence type="ECO:0000256" key="5">
    <source>
        <dbReference type="ARBA" id="ARBA00022490"/>
    </source>
</evidence>
<dbReference type="SUPFAM" id="SSF50341">
    <property type="entry name" value="CheW-like"/>
    <property type="match status" value="1"/>
</dbReference>
<feature type="domain" description="Histidine kinase" evidence="15">
    <location>
        <begin position="274"/>
        <end position="506"/>
    </location>
</feature>
<dbReference type="InterPro" id="IPR004105">
    <property type="entry name" value="CheA-like_dim"/>
</dbReference>
<dbReference type="InterPro" id="IPR037006">
    <property type="entry name" value="CheA-like_homodim_sf"/>
</dbReference>
<dbReference type="PROSITE" id="PS50894">
    <property type="entry name" value="HPT"/>
    <property type="match status" value="1"/>
</dbReference>
<dbReference type="InterPro" id="IPR003594">
    <property type="entry name" value="HATPase_dom"/>
</dbReference>
<dbReference type="FunFam" id="3.30.565.10:FF:000016">
    <property type="entry name" value="Chemotaxis protein CheA, putative"/>
    <property type="match status" value="1"/>
</dbReference>
<evidence type="ECO:0000256" key="3">
    <source>
        <dbReference type="ARBA" id="ARBA00012438"/>
    </source>
</evidence>
<evidence type="ECO:0000259" key="17">
    <source>
        <dbReference type="PROSITE" id="PS50894"/>
    </source>
</evidence>
<sequence>MSFSTAKYAALFADEAREHLAAAADALLALERAADAGVRDAAAIDAAFRAVHTVKGMSATMGYAVVERVAHEMEHVLAHVRAGALPVDPALVDALLAASDALQAAVHAAVDGTAAPDADASLAALRAFDANAATAAASSSADAAFASPISIAGGLRVRVRIAADAALPGVRAFLALQRAESLGAVHDVAPPAAAFQADDFDGAFAFVLVPSSPMDADAIARAIRAAGEIASVDVRQPDATPLSVPAIEAPTSRESAPASRTVRMDAARLDALLDLAGELVTARGRLAAAAARVGDAVLAGAVADVGRLVGALQEQVLESRLVAVAEVFDRMPRLVRDAARATGKQVALETDGSDVAVDRAVLDALGDPLGHLLRNAVDHGIEAADARAASGKPAVGRVHLRAARERDAIAVSVTDDGRGIDPARVLPRARALGLVGPDETTLDDDGLLRVLASPGFSTADRVTSVSGRGVGIDAVLARVRALGGTLALHTQPGAGTTWTLRLPLTLAVARALLAHTDDGQTYALPLAHVRETLDLGGESERDADGRRAVRLRDELVPLVALRDAVAPGAHGRKDDDALAGCTEAAVVEVGARRVALAVPAFAGQPDLVVKRLPSVRGALRIFGGATILETGAVALIVDVPALLTRISS</sequence>
<evidence type="ECO:0000256" key="2">
    <source>
        <dbReference type="ARBA" id="ARBA00004496"/>
    </source>
</evidence>
<dbReference type="InterPro" id="IPR005467">
    <property type="entry name" value="His_kinase_dom"/>
</dbReference>
<dbReference type="SUPFAM" id="SSF47384">
    <property type="entry name" value="Homodimeric domain of signal transducing histidine kinase"/>
    <property type="match status" value="1"/>
</dbReference>
<evidence type="ECO:0000256" key="8">
    <source>
        <dbReference type="ARBA" id="ARBA00022679"/>
    </source>
</evidence>
<dbReference type="SMART" id="SM00387">
    <property type="entry name" value="HATPase_c"/>
    <property type="match status" value="1"/>
</dbReference>
<comment type="catalytic activity">
    <reaction evidence="1">
        <text>ATP + protein L-histidine = ADP + protein N-phospho-L-histidine.</text>
        <dbReference type="EC" id="2.7.13.3"/>
    </reaction>
</comment>
<dbReference type="InterPro" id="IPR037052">
    <property type="entry name" value="CheA-like_P2_sf"/>
</dbReference>
<evidence type="ECO:0000259" key="16">
    <source>
        <dbReference type="PROSITE" id="PS50851"/>
    </source>
</evidence>
<feature type="domain" description="CheW-like" evidence="16">
    <location>
        <begin position="508"/>
        <end position="648"/>
    </location>
</feature>
<dbReference type="SUPFAM" id="SSF55874">
    <property type="entry name" value="ATPase domain of HSP90 chaperone/DNA topoisomerase II/histidine kinase"/>
    <property type="match status" value="1"/>
</dbReference>
<comment type="subcellular location">
    <subcellularLocation>
        <location evidence="2">Cytoplasm</location>
    </subcellularLocation>
</comment>
<dbReference type="InterPro" id="IPR036641">
    <property type="entry name" value="HPT_dom_sf"/>
</dbReference>